<protein>
    <submittedName>
        <fullName evidence="13">Insulinoma-associated protein 1</fullName>
    </submittedName>
</protein>
<keyword evidence="14" id="KW-1185">Reference proteome</keyword>
<name>A0AAD9VB56_ACRCE</name>
<dbReference type="Pfam" id="PF00096">
    <property type="entry name" value="zf-C2H2"/>
    <property type="match status" value="4"/>
</dbReference>
<dbReference type="Proteomes" id="UP001249851">
    <property type="component" value="Unassembled WGS sequence"/>
</dbReference>
<feature type="region of interest" description="Disordered" evidence="11">
    <location>
        <begin position="1"/>
        <end position="31"/>
    </location>
</feature>
<evidence type="ECO:0000256" key="3">
    <source>
        <dbReference type="ARBA" id="ARBA00022737"/>
    </source>
</evidence>
<feature type="region of interest" description="Disordered" evidence="11">
    <location>
        <begin position="91"/>
        <end position="139"/>
    </location>
</feature>
<feature type="domain" description="C2H2-type" evidence="12">
    <location>
        <begin position="309"/>
        <end position="332"/>
    </location>
</feature>
<reference evidence="13" key="2">
    <citation type="journal article" date="2023" name="Science">
        <title>Genomic signatures of disease resistance in endangered staghorn corals.</title>
        <authorList>
            <person name="Vollmer S.V."/>
            <person name="Selwyn J.D."/>
            <person name="Despard B.A."/>
            <person name="Roesel C.L."/>
        </authorList>
    </citation>
    <scope>NUCLEOTIDE SEQUENCE</scope>
    <source>
        <strain evidence="13">K2</strain>
    </source>
</reference>
<comment type="caution">
    <text evidence="13">The sequence shown here is derived from an EMBL/GenBank/DDBJ whole genome shotgun (WGS) entry which is preliminary data.</text>
</comment>
<dbReference type="PROSITE" id="PS00028">
    <property type="entry name" value="ZINC_FINGER_C2H2_1"/>
    <property type="match status" value="5"/>
</dbReference>
<dbReference type="InterPro" id="IPR036236">
    <property type="entry name" value="Znf_C2H2_sf"/>
</dbReference>
<sequence length="405" mass="44983">MPKAFLVKKNKRSHAGNGSTSEKRTLEYNPLPEYREIESAVHSTTSAVSEIMHSSPTKTAKVPVLTSLTTLLSSAPNGKANSTSAFTPFKVDKEKENSPAKKFKPGPTNIETEDKARKARDSNRATGRETLHEKHTDHGGKTAVLEHKEFAICQDKFDFPKPKGPLPQSQFICQLCQEIYSDPFSLAQHKCSGIQHTEYRCPECDKVFSCPANLASHRRWHRPRSPHDKKPAAAQTPTPRDQPASTNTKPSVEGSKIGVAATDSDDCTRAASPVGNSQGQFVCEVCNKTFRRKAYLRKHMNNHNDDRPYPCQYCGKVFRSLTNRAKHVLNHAVGPKTFICNVCGNGFANKGSLDRHARIHTGEIYSCKHCSSTFYSSPGLTRHMNKCHPPENRPVIVLQVPVRQG</sequence>
<feature type="domain" description="C2H2-type" evidence="12">
    <location>
        <begin position="338"/>
        <end position="365"/>
    </location>
</feature>
<evidence type="ECO:0000256" key="2">
    <source>
        <dbReference type="ARBA" id="ARBA00022723"/>
    </source>
</evidence>
<feature type="domain" description="C2H2-type" evidence="12">
    <location>
        <begin position="365"/>
        <end position="393"/>
    </location>
</feature>
<evidence type="ECO:0000256" key="9">
    <source>
        <dbReference type="ARBA" id="ARBA00023242"/>
    </source>
</evidence>
<evidence type="ECO:0000256" key="11">
    <source>
        <dbReference type="SAM" id="MobiDB-lite"/>
    </source>
</evidence>
<dbReference type="GO" id="GO:0005634">
    <property type="term" value="C:nucleus"/>
    <property type="evidence" value="ECO:0007669"/>
    <property type="project" value="UniProtKB-SubCell"/>
</dbReference>
<dbReference type="FunFam" id="3.30.160.60:FF:000065">
    <property type="entry name" value="B-cell CLL/lymphoma 6, member B"/>
    <property type="match status" value="1"/>
</dbReference>
<dbReference type="GO" id="GO:0000978">
    <property type="term" value="F:RNA polymerase II cis-regulatory region sequence-specific DNA binding"/>
    <property type="evidence" value="ECO:0007669"/>
    <property type="project" value="TreeGrafter"/>
</dbReference>
<keyword evidence="2" id="KW-0479">Metal-binding</keyword>
<feature type="region of interest" description="Disordered" evidence="11">
    <location>
        <begin position="216"/>
        <end position="255"/>
    </location>
</feature>
<dbReference type="GO" id="GO:0008270">
    <property type="term" value="F:zinc ion binding"/>
    <property type="evidence" value="ECO:0007669"/>
    <property type="project" value="UniProtKB-KW"/>
</dbReference>
<reference evidence="13" key="1">
    <citation type="journal article" date="2023" name="G3 (Bethesda)">
        <title>Whole genome assembly and annotation of the endangered Caribbean coral Acropora cervicornis.</title>
        <authorList>
            <person name="Selwyn J.D."/>
            <person name="Vollmer S.V."/>
        </authorList>
    </citation>
    <scope>NUCLEOTIDE SEQUENCE</scope>
    <source>
        <strain evidence="13">K2</strain>
    </source>
</reference>
<dbReference type="FunFam" id="3.30.160.60:FF:001450">
    <property type="entry name" value="zinc finger protein 774"/>
    <property type="match status" value="1"/>
</dbReference>
<feature type="compositionally biased region" description="Basic and acidic residues" evidence="11">
    <location>
        <begin position="112"/>
        <end position="139"/>
    </location>
</feature>
<dbReference type="Gene3D" id="3.30.160.60">
    <property type="entry name" value="Classic Zinc Finger"/>
    <property type="match status" value="5"/>
</dbReference>
<dbReference type="GO" id="GO:0001227">
    <property type="term" value="F:DNA-binding transcription repressor activity, RNA polymerase II-specific"/>
    <property type="evidence" value="ECO:0007669"/>
    <property type="project" value="TreeGrafter"/>
</dbReference>
<evidence type="ECO:0000259" key="12">
    <source>
        <dbReference type="PROSITE" id="PS50157"/>
    </source>
</evidence>
<keyword evidence="3" id="KW-0677">Repeat</keyword>
<keyword evidence="8" id="KW-0804">Transcription</keyword>
<evidence type="ECO:0000256" key="4">
    <source>
        <dbReference type="ARBA" id="ARBA00022771"/>
    </source>
</evidence>
<dbReference type="AlphaFoldDB" id="A0AAD9VB56"/>
<organism evidence="13 14">
    <name type="scientific">Acropora cervicornis</name>
    <name type="common">Staghorn coral</name>
    <dbReference type="NCBI Taxonomy" id="6130"/>
    <lineage>
        <taxon>Eukaryota</taxon>
        <taxon>Metazoa</taxon>
        <taxon>Cnidaria</taxon>
        <taxon>Anthozoa</taxon>
        <taxon>Hexacorallia</taxon>
        <taxon>Scleractinia</taxon>
        <taxon>Astrocoeniina</taxon>
        <taxon>Acroporidae</taxon>
        <taxon>Acropora</taxon>
    </lineage>
</organism>
<keyword evidence="4 10" id="KW-0863">Zinc-finger</keyword>
<evidence type="ECO:0000256" key="1">
    <source>
        <dbReference type="ARBA" id="ARBA00004123"/>
    </source>
</evidence>
<accession>A0AAD9VB56</accession>
<evidence type="ECO:0000256" key="5">
    <source>
        <dbReference type="ARBA" id="ARBA00022833"/>
    </source>
</evidence>
<proteinExistence type="predicted"/>
<keyword evidence="9" id="KW-0539">Nucleus</keyword>
<feature type="compositionally biased region" description="Basic residues" evidence="11">
    <location>
        <begin position="1"/>
        <end position="14"/>
    </location>
</feature>
<keyword evidence="6" id="KW-0805">Transcription regulation</keyword>
<keyword evidence="5" id="KW-0862">Zinc</keyword>
<evidence type="ECO:0000313" key="14">
    <source>
        <dbReference type="Proteomes" id="UP001249851"/>
    </source>
</evidence>
<comment type="subcellular location">
    <subcellularLocation>
        <location evidence="1">Nucleus</location>
    </subcellularLocation>
</comment>
<gene>
    <name evidence="13" type="ORF">P5673_008467</name>
</gene>
<dbReference type="FunFam" id="3.30.160.60:FF:001329">
    <property type="entry name" value="INSM transcriptional repressor 1"/>
    <property type="match status" value="1"/>
</dbReference>
<evidence type="ECO:0000256" key="6">
    <source>
        <dbReference type="ARBA" id="ARBA00023015"/>
    </source>
</evidence>
<dbReference type="PANTHER" id="PTHR15065">
    <property type="entry name" value="INSULINOMA-ASSOCIATED 1"/>
    <property type="match status" value="1"/>
</dbReference>
<feature type="domain" description="C2H2-type" evidence="12">
    <location>
        <begin position="281"/>
        <end position="308"/>
    </location>
</feature>
<dbReference type="GO" id="GO:0010564">
    <property type="term" value="P:regulation of cell cycle process"/>
    <property type="evidence" value="ECO:0007669"/>
    <property type="project" value="TreeGrafter"/>
</dbReference>
<evidence type="ECO:0000256" key="10">
    <source>
        <dbReference type="PROSITE-ProRule" id="PRU00042"/>
    </source>
</evidence>
<dbReference type="InterPro" id="IPR042972">
    <property type="entry name" value="INSM1/2"/>
</dbReference>
<dbReference type="PANTHER" id="PTHR15065:SF4">
    <property type="entry name" value="LD18634P"/>
    <property type="match status" value="1"/>
</dbReference>
<evidence type="ECO:0000256" key="7">
    <source>
        <dbReference type="ARBA" id="ARBA00023125"/>
    </source>
</evidence>
<feature type="compositionally biased region" description="Polar residues" evidence="11">
    <location>
        <begin position="235"/>
        <end position="250"/>
    </location>
</feature>
<dbReference type="SMART" id="SM00355">
    <property type="entry name" value="ZnF_C2H2"/>
    <property type="match status" value="6"/>
</dbReference>
<dbReference type="GO" id="GO:0017053">
    <property type="term" value="C:transcription repressor complex"/>
    <property type="evidence" value="ECO:0007669"/>
    <property type="project" value="TreeGrafter"/>
</dbReference>
<dbReference type="PROSITE" id="PS50157">
    <property type="entry name" value="ZINC_FINGER_C2H2_2"/>
    <property type="match status" value="5"/>
</dbReference>
<dbReference type="InterPro" id="IPR013087">
    <property type="entry name" value="Znf_C2H2_type"/>
</dbReference>
<keyword evidence="7" id="KW-0238">DNA-binding</keyword>
<feature type="domain" description="C2H2-type" evidence="12">
    <location>
        <begin position="199"/>
        <end position="226"/>
    </location>
</feature>
<evidence type="ECO:0000313" key="13">
    <source>
        <dbReference type="EMBL" id="KAK2567617.1"/>
    </source>
</evidence>
<dbReference type="SUPFAM" id="SSF57667">
    <property type="entry name" value="beta-beta-alpha zinc fingers"/>
    <property type="match status" value="3"/>
</dbReference>
<dbReference type="GO" id="GO:0030182">
    <property type="term" value="P:neuron differentiation"/>
    <property type="evidence" value="ECO:0007669"/>
    <property type="project" value="TreeGrafter"/>
</dbReference>
<dbReference type="EMBL" id="JARQWQ010000014">
    <property type="protein sequence ID" value="KAK2567617.1"/>
    <property type="molecule type" value="Genomic_DNA"/>
</dbReference>
<evidence type="ECO:0000256" key="8">
    <source>
        <dbReference type="ARBA" id="ARBA00023163"/>
    </source>
</evidence>